<reference evidence="3" key="2">
    <citation type="submission" date="2023-03" db="EMBL/GenBank/DDBJ databases">
        <authorList>
            <person name="Inwood S.N."/>
            <person name="Skelly J.G."/>
            <person name="Guhlin J."/>
            <person name="Harrop T.W.R."/>
            <person name="Goldson S.G."/>
            <person name="Dearden P.K."/>
        </authorList>
    </citation>
    <scope>NUCLEOTIDE SEQUENCE</scope>
    <source>
        <strain evidence="3">Lincoln</strain>
        <tissue evidence="3">Whole body</tissue>
    </source>
</reference>
<evidence type="ECO:0000256" key="1">
    <source>
        <dbReference type="SAM" id="Coils"/>
    </source>
</evidence>
<protein>
    <submittedName>
        <fullName evidence="3">Uncharacterized protein</fullName>
    </submittedName>
</protein>
<dbReference type="Proteomes" id="UP001168972">
    <property type="component" value="Unassembled WGS sequence"/>
</dbReference>
<comment type="caution">
    <text evidence="3">The sequence shown here is derived from an EMBL/GenBank/DDBJ whole genome shotgun (WGS) entry which is preliminary data.</text>
</comment>
<feature type="coiled-coil region" evidence="1">
    <location>
        <begin position="434"/>
        <end position="464"/>
    </location>
</feature>
<accession>A0AA39F4I7</accession>
<evidence type="ECO:0000256" key="2">
    <source>
        <dbReference type="SAM" id="MobiDB-lite"/>
    </source>
</evidence>
<name>A0AA39F4I7_MICHY</name>
<evidence type="ECO:0000313" key="3">
    <source>
        <dbReference type="EMBL" id="KAK0162763.1"/>
    </source>
</evidence>
<reference evidence="3" key="1">
    <citation type="journal article" date="2023" name="bioRxiv">
        <title>Scaffold-level genome assemblies of two parasitoid biocontrol wasps reveal the parthenogenesis mechanism and an associated novel virus.</title>
        <authorList>
            <person name="Inwood S."/>
            <person name="Skelly J."/>
            <person name="Guhlin J."/>
            <person name="Harrop T."/>
            <person name="Goldson S."/>
            <person name="Dearden P."/>
        </authorList>
    </citation>
    <scope>NUCLEOTIDE SEQUENCE</scope>
    <source>
        <strain evidence="3">Lincoln</strain>
        <tissue evidence="3">Whole body</tissue>
    </source>
</reference>
<feature type="compositionally biased region" description="Polar residues" evidence="2">
    <location>
        <begin position="258"/>
        <end position="270"/>
    </location>
</feature>
<organism evidence="3 4">
    <name type="scientific">Microctonus hyperodae</name>
    <name type="common">Parasitoid wasp</name>
    <dbReference type="NCBI Taxonomy" id="165561"/>
    <lineage>
        <taxon>Eukaryota</taxon>
        <taxon>Metazoa</taxon>
        <taxon>Ecdysozoa</taxon>
        <taxon>Arthropoda</taxon>
        <taxon>Hexapoda</taxon>
        <taxon>Insecta</taxon>
        <taxon>Pterygota</taxon>
        <taxon>Neoptera</taxon>
        <taxon>Endopterygota</taxon>
        <taxon>Hymenoptera</taxon>
        <taxon>Apocrita</taxon>
        <taxon>Ichneumonoidea</taxon>
        <taxon>Braconidae</taxon>
        <taxon>Euphorinae</taxon>
        <taxon>Microctonus</taxon>
    </lineage>
</organism>
<gene>
    <name evidence="3" type="ORF">PV327_006513</name>
</gene>
<dbReference type="AlphaFoldDB" id="A0AA39F4I7"/>
<keyword evidence="4" id="KW-1185">Reference proteome</keyword>
<sequence length="509" mass="56768">MEENAENFSCSSLKSKIFTTPNVYVNSSTVGTSHFTIRVTDFSEPNTYEQMSNDIILNDVSHSITKISPPRNSFNASSFDGNSSRKKRIKMSEEIPSKRIVLVLPNESLTTLESNTKKQNDIELINDLVNKNDEKIITPTKTKQTMKKISDKMNKLNGLESTNSTAKCTTNELNIQGQDTDTDISFQKDDTHDSITSSATIKSSSTKLNDNSIKKLLHLNTSTPNSQGNSSQVMGIKRLNNSKLVLAQNLLATEKSMQKPSSSASQQEPSIKSLDKTCSSKKVVAVLSPPSSSSSSTETKKLIADSINPNSSLRQIKINGLKLKPIDLGMLNNLKLQKKIKICDSTELNGTATNGKTHLPPTGIGESLVTTTTVESPQQINQINNNCEECLQLHSEVNAQLQTIMNLKRDLAESILLTNKECMLNCETANRIENRRQSEALKELNDMNKKLRDELKREEFYNNKLKIGVTNRDRHIQELEYELAHVSKIFDEIRVKAMSLKKLSNGEKR</sequence>
<dbReference type="EMBL" id="JAQQBR010001833">
    <property type="protein sequence ID" value="KAK0162763.1"/>
    <property type="molecule type" value="Genomic_DNA"/>
</dbReference>
<evidence type="ECO:0000313" key="4">
    <source>
        <dbReference type="Proteomes" id="UP001168972"/>
    </source>
</evidence>
<keyword evidence="1" id="KW-0175">Coiled coil</keyword>
<proteinExistence type="predicted"/>
<feature type="region of interest" description="Disordered" evidence="2">
    <location>
        <begin position="255"/>
        <end position="274"/>
    </location>
</feature>